<accession>A0A4Z0V5R3</accession>
<dbReference type="AlphaFoldDB" id="A0A4Z0V5R3"/>
<gene>
    <name evidence="1" type="ORF">EZ315_00240</name>
</gene>
<comment type="caution">
    <text evidence="1">The sequence shown here is derived from an EMBL/GenBank/DDBJ whole genome shotgun (WGS) entry which is preliminary data.</text>
</comment>
<keyword evidence="2" id="KW-1185">Reference proteome</keyword>
<evidence type="ECO:0000313" key="1">
    <source>
        <dbReference type="EMBL" id="TGG39215.1"/>
    </source>
</evidence>
<protein>
    <submittedName>
        <fullName evidence="1">Uncharacterized protein</fullName>
    </submittedName>
</protein>
<name>A0A4Z0V5R3_9BACT</name>
<dbReference type="Proteomes" id="UP000297635">
    <property type="component" value="Unassembled WGS sequence"/>
</dbReference>
<sequence>MEHFITATKETREFITKAFRGISRQTLWRALRFDDINKGTATERRIRKMALNRGGIIMVTAPQMETMHDADGYMRQYFPNGAMLEADKATGVVTIYDRNGEVVAEQHNVAINQIGELQNKAKNA</sequence>
<dbReference type="GeneID" id="82148196"/>
<evidence type="ECO:0000313" key="2">
    <source>
        <dbReference type="Proteomes" id="UP000297635"/>
    </source>
</evidence>
<reference evidence="1 2" key="1">
    <citation type="submission" date="2019-02" db="EMBL/GenBank/DDBJ databases">
        <title>Isolation and identification of novel species under the genus Muribaculum.</title>
        <authorList>
            <person name="Miyake S."/>
            <person name="Ding Y."/>
            <person name="Low A."/>
            <person name="Soh M."/>
            <person name="Seedorf H."/>
        </authorList>
    </citation>
    <scope>NUCLEOTIDE SEQUENCE [LARGE SCALE GENOMIC DNA]</scope>
    <source>
        <strain evidence="1 2">TLL-A3</strain>
    </source>
</reference>
<dbReference type="EMBL" id="SJSA01000001">
    <property type="protein sequence ID" value="TGG39215.1"/>
    <property type="molecule type" value="Genomic_DNA"/>
</dbReference>
<proteinExistence type="predicted"/>
<organism evidence="1 2">
    <name type="scientific">Duncaniella freteri</name>
    <dbReference type="NCBI Taxonomy" id="2530391"/>
    <lineage>
        <taxon>Bacteria</taxon>
        <taxon>Pseudomonadati</taxon>
        <taxon>Bacteroidota</taxon>
        <taxon>Bacteroidia</taxon>
        <taxon>Bacteroidales</taxon>
        <taxon>Muribaculaceae</taxon>
        <taxon>Duncaniella</taxon>
    </lineage>
</organism>
<dbReference type="RefSeq" id="WP_135469510.1">
    <property type="nucleotide sequence ID" value="NZ_SJSA01000001.1"/>
</dbReference>